<feature type="domain" description="HD" evidence="1">
    <location>
        <begin position="5"/>
        <end position="29"/>
    </location>
</feature>
<dbReference type="Proteomes" id="UP000885706">
    <property type="component" value="Unassembled WGS sequence"/>
</dbReference>
<feature type="non-terminal residue" evidence="2">
    <location>
        <position position="1"/>
    </location>
</feature>
<evidence type="ECO:0000259" key="1">
    <source>
        <dbReference type="Pfam" id="PF01966"/>
    </source>
</evidence>
<reference evidence="2" key="1">
    <citation type="journal article" date="2020" name="mSystems">
        <title>Genome- and Community-Level Interaction Insights into Carbon Utilization and Element Cycling Functions of Hydrothermarchaeota in Hydrothermal Sediment.</title>
        <authorList>
            <person name="Zhou Z."/>
            <person name="Liu Y."/>
            <person name="Xu W."/>
            <person name="Pan J."/>
            <person name="Luo Z.H."/>
            <person name="Li M."/>
        </authorList>
    </citation>
    <scope>NUCLEOTIDE SEQUENCE [LARGE SCALE GENOMIC DNA]</scope>
    <source>
        <strain evidence="2">HyVt-113</strain>
    </source>
</reference>
<dbReference type="Pfam" id="PF01966">
    <property type="entry name" value="HD"/>
    <property type="match status" value="1"/>
</dbReference>
<accession>A0A7V0IAQ5</accession>
<sequence length="37" mass="4140">TLPSKRAEIVLAALLHDIGKFSQRAGEKINKQKNLHN</sequence>
<protein>
    <submittedName>
        <fullName evidence="2">HD domain-containing protein</fullName>
    </submittedName>
</protein>
<proteinExistence type="predicted"/>
<dbReference type="InterPro" id="IPR006674">
    <property type="entry name" value="HD_domain"/>
</dbReference>
<name>A0A7V0IAQ5_DESA2</name>
<comment type="caution">
    <text evidence="2">The sequence shown here is derived from an EMBL/GenBank/DDBJ whole genome shotgun (WGS) entry which is preliminary data.</text>
</comment>
<dbReference type="Gene3D" id="1.10.3210.10">
    <property type="entry name" value="Hypothetical protein af1432"/>
    <property type="match status" value="1"/>
</dbReference>
<gene>
    <name evidence="2" type="ORF">ENF30_03405</name>
</gene>
<dbReference type="EMBL" id="DQWQ01000154">
    <property type="protein sequence ID" value="HDD35830.1"/>
    <property type="molecule type" value="Genomic_DNA"/>
</dbReference>
<dbReference type="AlphaFoldDB" id="A0A7V0IAQ5"/>
<organism evidence="2">
    <name type="scientific">Desulfofervidus auxilii</name>
    <dbReference type="NCBI Taxonomy" id="1621989"/>
    <lineage>
        <taxon>Bacteria</taxon>
        <taxon>Pseudomonadati</taxon>
        <taxon>Thermodesulfobacteriota</taxon>
        <taxon>Candidatus Desulfofervidia</taxon>
        <taxon>Candidatus Desulfofervidales</taxon>
        <taxon>Candidatus Desulfofervidaceae</taxon>
        <taxon>Candidatus Desulfofervidus</taxon>
    </lineage>
</organism>
<evidence type="ECO:0000313" key="2">
    <source>
        <dbReference type="EMBL" id="HDD35830.1"/>
    </source>
</evidence>